<evidence type="ECO:0000313" key="7">
    <source>
        <dbReference type="Proteomes" id="UP000045840"/>
    </source>
</evidence>
<dbReference type="InterPro" id="IPR002545">
    <property type="entry name" value="CheW-lke_dom"/>
</dbReference>
<dbReference type="PANTHER" id="PTHR47233:SF4">
    <property type="entry name" value="CHEMOTAXIS SIGNAL TRANSDUCTION PROTEIN"/>
    <property type="match status" value="1"/>
</dbReference>
<dbReference type="SUPFAM" id="SSF50341">
    <property type="entry name" value="CheW-like"/>
    <property type="match status" value="1"/>
</dbReference>
<dbReference type="OrthoDB" id="9806105at2"/>
<dbReference type="PROSITE" id="PS50851">
    <property type="entry name" value="CHEW"/>
    <property type="match status" value="1"/>
</dbReference>
<evidence type="ECO:0000313" key="4">
    <source>
        <dbReference type="EMBL" id="CNH98645.1"/>
    </source>
</evidence>
<name>A0A0T9Q863_9GAMM</name>
<dbReference type="GO" id="GO:0006935">
    <property type="term" value="P:chemotaxis"/>
    <property type="evidence" value="ECO:0007669"/>
    <property type="project" value="InterPro"/>
</dbReference>
<dbReference type="AlphaFoldDB" id="A0A0T9Q863"/>
<dbReference type="PANTHER" id="PTHR47233">
    <property type="entry name" value="CHEMOTAXIS PROTEIN CHEV"/>
    <property type="match status" value="1"/>
</dbReference>
<accession>A0A0T9Q863</accession>
<dbReference type="InterPro" id="IPR011006">
    <property type="entry name" value="CheY-like_superfamily"/>
</dbReference>
<dbReference type="PROSITE" id="PS50110">
    <property type="entry name" value="RESPONSE_REGULATORY"/>
    <property type="match status" value="1"/>
</dbReference>
<dbReference type="GO" id="GO:0000160">
    <property type="term" value="P:phosphorelay signal transduction system"/>
    <property type="evidence" value="ECO:0007669"/>
    <property type="project" value="InterPro"/>
</dbReference>
<reference evidence="5 6" key="3">
    <citation type="submission" date="2015-03" db="EMBL/GenBank/DDBJ databases">
        <authorList>
            <consortium name="Pathogen Informatics"/>
            <person name="Murphy D."/>
        </authorList>
    </citation>
    <scope>NUCLEOTIDE SEQUENCE [LARGE SCALE GENOMIC DNA]</scope>
    <source>
        <strain evidence="5">Type strain: CIP110230</strain>
        <strain evidence="6">type strain: CIP110230</strain>
    </source>
</reference>
<dbReference type="Gene3D" id="3.40.50.2300">
    <property type="match status" value="1"/>
</dbReference>
<proteinExistence type="predicted"/>
<dbReference type="Gene3D" id="2.30.30.40">
    <property type="entry name" value="SH3 Domains"/>
    <property type="match status" value="1"/>
</dbReference>
<gene>
    <name evidence="4" type="primary">cheV</name>
    <name evidence="4" type="ORF">ERS008529_02723</name>
    <name evidence="5" type="ORF">ERS137968_01084</name>
</gene>
<evidence type="ECO:0000259" key="3">
    <source>
        <dbReference type="PROSITE" id="PS50851"/>
    </source>
</evidence>
<dbReference type="EMBL" id="CQAZ01000023">
    <property type="protein sequence ID" value="CNH98645.1"/>
    <property type="molecule type" value="Genomic_DNA"/>
</dbReference>
<dbReference type="InterPro" id="IPR036061">
    <property type="entry name" value="CheW-like_dom_sf"/>
</dbReference>
<dbReference type="Proteomes" id="UP000045840">
    <property type="component" value="Unassembled WGS sequence"/>
</dbReference>
<dbReference type="PIRSF" id="PIRSF002867">
    <property type="entry name" value="CheV"/>
    <property type="match status" value="1"/>
</dbReference>
<dbReference type="SUPFAM" id="SSF52172">
    <property type="entry name" value="CheY-like"/>
    <property type="match status" value="1"/>
</dbReference>
<evidence type="ECO:0000313" key="6">
    <source>
        <dbReference type="Proteomes" id="UP000044625"/>
    </source>
</evidence>
<dbReference type="InterPro" id="IPR024181">
    <property type="entry name" value="Chemotax_regulator_CheV"/>
</dbReference>
<dbReference type="Pfam" id="PF01584">
    <property type="entry name" value="CheW"/>
    <property type="match status" value="1"/>
</dbReference>
<keyword evidence="6" id="KW-1185">Reference proteome</keyword>
<evidence type="ECO:0000313" key="5">
    <source>
        <dbReference type="EMBL" id="CRY65102.1"/>
    </source>
</evidence>
<reference evidence="4" key="1">
    <citation type="submission" date="2015-03" db="EMBL/GenBank/DDBJ databases">
        <authorList>
            <person name="Murphy D."/>
        </authorList>
    </citation>
    <scope>NUCLEOTIDE SEQUENCE [LARGE SCALE GENOMIC DNA]</scope>
    <source>
        <strain evidence="4">A125KOH2</strain>
    </source>
</reference>
<dbReference type="STRING" id="1288385.ERS137968_01084"/>
<evidence type="ECO:0000256" key="1">
    <source>
        <dbReference type="PROSITE-ProRule" id="PRU00169"/>
    </source>
</evidence>
<dbReference type="Gene3D" id="2.40.50.180">
    <property type="entry name" value="CheA-289, Domain 4"/>
    <property type="match status" value="1"/>
</dbReference>
<dbReference type="RefSeq" id="WP_049613702.1">
    <property type="nucleotide sequence ID" value="NZ_CAWMMU010000004.1"/>
</dbReference>
<keyword evidence="1" id="KW-0597">Phosphoprotein</keyword>
<evidence type="ECO:0000259" key="2">
    <source>
        <dbReference type="PROSITE" id="PS50110"/>
    </source>
</evidence>
<protein>
    <submittedName>
        <fullName evidence="4 5">Chemotaxis protein</fullName>
    </submittedName>
</protein>
<dbReference type="Proteomes" id="UP000044625">
    <property type="component" value="Unassembled WGS sequence"/>
</dbReference>
<dbReference type="InterPro" id="IPR001789">
    <property type="entry name" value="Sig_transdc_resp-reg_receiver"/>
</dbReference>
<reference evidence="7" key="2">
    <citation type="submission" date="2015-03" db="EMBL/GenBank/DDBJ databases">
        <authorList>
            <consortium name="Pathogen Informatics"/>
        </authorList>
    </citation>
    <scope>NUCLEOTIDE SEQUENCE [LARGE SCALE GENOMIC DNA]</scope>
    <source>
        <strain evidence="7">A125KOH2</strain>
    </source>
</reference>
<dbReference type="SMART" id="SM00260">
    <property type="entry name" value="CheW"/>
    <property type="match status" value="1"/>
</dbReference>
<dbReference type="Pfam" id="PF00072">
    <property type="entry name" value="Response_reg"/>
    <property type="match status" value="1"/>
</dbReference>
<organism evidence="4 7">
    <name type="scientific">Yersinia pekkanenii</name>
    <dbReference type="NCBI Taxonomy" id="1288385"/>
    <lineage>
        <taxon>Bacteria</taxon>
        <taxon>Pseudomonadati</taxon>
        <taxon>Pseudomonadota</taxon>
        <taxon>Gammaproteobacteria</taxon>
        <taxon>Enterobacterales</taxon>
        <taxon>Yersiniaceae</taxon>
        <taxon>Yersinia</taxon>
    </lineage>
</organism>
<feature type="modified residue" description="4-aspartylphosphate" evidence="1">
    <location>
        <position position="250"/>
    </location>
</feature>
<feature type="domain" description="CheW-like" evidence="3">
    <location>
        <begin position="19"/>
        <end position="166"/>
    </location>
</feature>
<feature type="domain" description="Response regulatory" evidence="2">
    <location>
        <begin position="188"/>
        <end position="317"/>
    </location>
</feature>
<sequence length="324" mass="35791">MDNFQKEIEERTNLTSTNRFELLLFRLGMSQEEEKSELFGINVFKLREIVPMPTLTKAAGMVSPMMGIANIRGEIIPVIDLPAIVGCVPKTGLNILLVTEYARSTQAFAVESVDDIVRLEWSQVLTADAGVKSRNITSIARLDNDTASNRLALVLDVEQILYDILPASRNVQIDSEKTKAFELKPGAVAIVAEDSKVARLMLEQGLKMMNIPAVMHITGLAAWNKIKQMAEEARAEGKPISDKIAFVLTDLEMPEMDGFTLTLNIKRDEFLKNIPVIIHSSLSGSANEDHVRKVGADAYVAKFEVNELEAAIHSALNSKKTLNL</sequence>
<dbReference type="SMART" id="SM00448">
    <property type="entry name" value="REC"/>
    <property type="match status" value="1"/>
</dbReference>
<dbReference type="EMBL" id="CWJL01000004">
    <property type="protein sequence ID" value="CRY65102.1"/>
    <property type="molecule type" value="Genomic_DNA"/>
</dbReference>